<feature type="non-terminal residue" evidence="22">
    <location>
        <position position="1"/>
    </location>
</feature>
<dbReference type="GO" id="GO:0005891">
    <property type="term" value="C:voltage-gated calcium channel complex"/>
    <property type="evidence" value="ECO:0007669"/>
    <property type="project" value="InterPro"/>
</dbReference>
<dbReference type="PANTHER" id="PTHR10037">
    <property type="entry name" value="VOLTAGE-GATED CATION CHANNEL CALCIUM AND SODIUM"/>
    <property type="match status" value="1"/>
</dbReference>
<dbReference type="PRINTS" id="PR01629">
    <property type="entry name" value="TVDCCALPHA1"/>
</dbReference>
<dbReference type="GO" id="GO:0008332">
    <property type="term" value="F:low voltage-gated calcium channel activity"/>
    <property type="evidence" value="ECO:0007669"/>
    <property type="project" value="TreeGrafter"/>
</dbReference>
<evidence type="ECO:0000256" key="5">
    <source>
        <dbReference type="ARBA" id="ARBA00022692"/>
    </source>
</evidence>
<keyword evidence="17" id="KW-0175">Coiled coil</keyword>
<evidence type="ECO:0000256" key="4">
    <source>
        <dbReference type="ARBA" id="ARBA00022673"/>
    </source>
</evidence>
<evidence type="ECO:0000256" key="13">
    <source>
        <dbReference type="ARBA" id="ARBA00023303"/>
    </source>
</evidence>
<feature type="domain" description="Ion transport" evidence="21">
    <location>
        <begin position="634"/>
        <end position="862"/>
    </location>
</feature>
<feature type="region of interest" description="Disordered" evidence="18">
    <location>
        <begin position="390"/>
        <end position="430"/>
    </location>
</feature>
<dbReference type="GO" id="GO:0046872">
    <property type="term" value="F:metal ion binding"/>
    <property type="evidence" value="ECO:0007669"/>
    <property type="project" value="UniProtKB-KW"/>
</dbReference>
<feature type="transmembrane region" description="Helical" evidence="19">
    <location>
        <begin position="294"/>
        <end position="319"/>
    </location>
</feature>
<feature type="binding site" evidence="15">
    <location>
        <position position="1355"/>
    </location>
    <ligand>
        <name>Ca(2+)</name>
        <dbReference type="ChEBI" id="CHEBI:29108"/>
    </ligand>
</feature>
<feature type="chain" id="PRO_5029804874" description="Voltage-dependent T-type calcium channel subunit alpha" evidence="20">
    <location>
        <begin position="20"/>
        <end position="1732"/>
    </location>
</feature>
<keyword evidence="13" id="KW-0407">Ion channel</keyword>
<comment type="function">
    <text evidence="16">Voltage-sensitive calcium channels (VSCC) mediate the entry of calcium ions into excitable cells and are also involved in a variety of calcium-dependent processes, including muscle contraction, hormone or neurotransmitter release, gene expression, cell motility, cell division and cell death. This channel gives rise to T-type calcium currents. T-type calcium channels belong to the "low-voltage activated (LVA)" group and are strongly blocked by nickel and mibefradil. A particularity of this type of channels is an opening at quite negative potentials, and a voltage-dependent inactivation. T-type channels serve pacemaking functions in both central neurons and cardiac nodal cells and support calcium signaling in secretory cells and vascular smooth muscle. They may also be involved in the modulation of firing patterns of neurons which is important for information processing as well as in cell growth processes.</text>
</comment>
<evidence type="ECO:0000256" key="15">
    <source>
        <dbReference type="PIRSR" id="PIRSR602077-1"/>
    </source>
</evidence>
<feature type="transmembrane region" description="Helical" evidence="19">
    <location>
        <begin position="1499"/>
        <end position="1518"/>
    </location>
</feature>
<comment type="similarity">
    <text evidence="16">Belongs to the calcium channel alpha-1 subunit (TC 1.A.1.11) family.</text>
</comment>
<feature type="binding site" evidence="15">
    <location>
        <position position="279"/>
    </location>
    <ligand>
        <name>Ca(2+)</name>
        <dbReference type="ChEBI" id="CHEBI:29108"/>
    </ligand>
</feature>
<feature type="domain" description="Ion transport" evidence="21">
    <location>
        <begin position="1144"/>
        <end position="1416"/>
    </location>
</feature>
<feature type="region of interest" description="Disordered" evidence="18">
    <location>
        <begin position="904"/>
        <end position="926"/>
    </location>
</feature>
<dbReference type="PRINTS" id="PR00167">
    <property type="entry name" value="CACHANNEL"/>
</dbReference>
<keyword evidence="12" id="KW-0325">Glycoprotein</keyword>
<reference evidence="22 23" key="1">
    <citation type="submission" date="2019-09" db="EMBL/GenBank/DDBJ databases">
        <title>Bird 10,000 Genomes (B10K) Project - Family phase.</title>
        <authorList>
            <person name="Zhang G."/>
        </authorList>
    </citation>
    <scope>NUCLEOTIDE SEQUENCE [LARGE SCALE GENOMIC DNA]</scope>
    <source>
        <strain evidence="22">B10K-DU-001-49</strain>
        <tissue evidence="22">Muscle</tissue>
    </source>
</reference>
<keyword evidence="3 16" id="KW-0109">Calcium transport</keyword>
<feature type="transmembrane region" description="Helical" evidence="19">
    <location>
        <begin position="1462"/>
        <end position="1479"/>
    </location>
</feature>
<evidence type="ECO:0000256" key="20">
    <source>
        <dbReference type="SAM" id="SignalP"/>
    </source>
</evidence>
<evidence type="ECO:0000256" key="1">
    <source>
        <dbReference type="ARBA" id="ARBA00004141"/>
    </source>
</evidence>
<evidence type="ECO:0000256" key="6">
    <source>
        <dbReference type="ARBA" id="ARBA00022737"/>
    </source>
</evidence>
<dbReference type="InterPro" id="IPR005821">
    <property type="entry name" value="Ion_trans_dom"/>
</dbReference>
<feature type="compositionally biased region" description="Basic and acidic residues" evidence="18">
    <location>
        <begin position="399"/>
        <end position="414"/>
    </location>
</feature>
<feature type="transmembrane region" description="Helical" evidence="19">
    <location>
        <begin position="1582"/>
        <end position="1609"/>
    </location>
</feature>
<dbReference type="GO" id="GO:0070509">
    <property type="term" value="P:calcium ion import"/>
    <property type="evidence" value="ECO:0007669"/>
    <property type="project" value="TreeGrafter"/>
</dbReference>
<dbReference type="FunFam" id="1.10.287.70:FF:000054">
    <property type="entry name" value="Voltage-dependent T-type calcium channel subunit alpha"/>
    <property type="match status" value="1"/>
</dbReference>
<dbReference type="Gene3D" id="1.10.287.70">
    <property type="match status" value="4"/>
</dbReference>
<dbReference type="GO" id="GO:0043005">
    <property type="term" value="C:neuron projection"/>
    <property type="evidence" value="ECO:0007669"/>
    <property type="project" value="TreeGrafter"/>
</dbReference>
<feature type="region of interest" description="Disordered" evidence="18">
    <location>
        <begin position="866"/>
        <end position="885"/>
    </location>
</feature>
<feature type="compositionally biased region" description="Basic and acidic residues" evidence="18">
    <location>
        <begin position="559"/>
        <end position="577"/>
    </location>
</feature>
<keyword evidence="10" id="KW-0406">Ion transport</keyword>
<protein>
    <recommendedName>
        <fullName evidence="16">Voltage-dependent T-type calcium channel subunit alpha</fullName>
    </recommendedName>
</protein>
<feature type="transmembrane region" description="Helical" evidence="19">
    <location>
        <begin position="1684"/>
        <end position="1705"/>
    </location>
</feature>
<sequence length="1732" mass="196479">TWFECVSMMVILLNCVTLGMYQPCEDMDCLSDRCKILQVFDDFIFIFFAMEMVLKMVALGIFGKKCYLGDTWNRLDFFIVMAGMVEYSLDLQNINLSAIRTVRVLRPLKAINRVPSMRILVNLLLDTLPMLGNVLLLCFFVFFIFGIIGVQLWAGLLRNRCFMEENFTVQGDIVLPPYYQPEEDDEMPFICSLSGDNGIMGCHEIPPLKERGHECCLDKDDYYYYNSVRQEFNISGMCVNWNQYYNVCRTGNANPHKGAINFDNIGYAWIVIFQVITLEGWVEIMYYVMDAHSFYNFIYFILLIIVGSFFMINLCLVVIATQFSETKQREHQLMQEQRARYLSSSTVASYMEPGDCYEEIFQYVCHILRKAKRRTLGLYDSVQSWRHGRAEEPGGAARSADRKSQRRYSKDRVGRAGNASGGDVRVSGSTSVCQLSKGPVPVQRRIRINAGHCVWLRGQRTRPARGNNKVGQRIGHGGTAGPLELPPPPNELLPDLKREAKRVELQPKATLFTVFPLRSHLTRTRLCQQHNSLGCPPQGLVQPIAVTATSDPTNCPRCHQAEREASRRLSVLDRAGSDQEDGGASEGEGEGSQEDQGASALEKEEEVEEGGWLKLCSDMWREVRVKLRVIVDSKYFNRGIMIAILVNTISMGIEHHEQPEELTNILEISNVVFTSMFALEMILKLAAFGLFDYLRNPYNIFDSIIVIISIWEIIGQADGGLSVLRTFRLLRVLKLVRFMPALRRQLVVLMKTMDNVATFCMLLMLFIFIFSILGMHIFGCKFSLRTDTGDTVPDRKNFDSLLWAIVTVFQILTQEDWNVVLYNGMASTSPWASLYFVALMTFGNYVLFNLLVAILVEGFQAEGDANRSYSDEDQSSSNMEEFDQFQEVQEGSDPKLCAIPVTPNGHLDPSLPSSNPPVAAGGVTNSSRNSLQLDQIRVAVGSRKSSVMSLGRMTCDQRSLSSSRSSHYGAWSRSGAWGSRRSSWNSLARGHSLKHKPPSAEHESLLSGEMHKAADGEPDGTGRVFHHRRTLSLDNKGSCDLLELASVPSGHRVTHRLGAPPGASEHQDCNGKMPSIVKEIFPKMNNHKEGGEDDEEIDYSLCFRIRKMMEVYKPDWCELREDWSIYLFSPQNRFRLLCQTIIAHKLFDHVVLAFIFLNCITIALERPQIEHRSTERIFLTVSNYIFTAIFVAEMTLKVVSLGLYFGDQAYLRSSWNVLDGFLVFVSLIDIVVSVASAGGAKILGVLRVLRLLRTLRPLRVISRAPGLKLVVETLISSLKPIGNIVLICCAFFIIFGILGVQLFKGKFYHCLGVDIRNITNRSDCVAANYKWVHHKYNFDNLGQALMSLFVLASKDGWVNIMYNGLDAVAVDQQPVTNNNPWMLLYFISFLLIVSFFVLNMFVGVVVENFHKCRQHQEAEEARRREEKRLRRLEKKRRKAQRLPYYATYCHIRLLIHSVCTSHYLDIFITFIICLNVVTMSLEHYNQPVSLETALKYCNYLFTTVFVFEAVLKLVAFGLRRFFKDRWNQLDLAIVLLSVMGITLEEIEINAALPINPTIIRIMRVLRIARVLKLLKMATGMRALLDTVVQALPQVGNLGLLFMLLFFIYAALGVELFGKLVCNDENPCEGMSRHATFENFGMAFLTLFQVSTGDNWNGIMKDTLRDCSHDDRTCLSNLQFISPLYFVSFVLTAQFVLINVVVAVLMKHLDDSNKEAQEDAEMDAELEMEITHG</sequence>
<organism evidence="22 23">
    <name type="scientific">Rhipidura dahli</name>
    <dbReference type="NCBI Taxonomy" id="667186"/>
    <lineage>
        <taxon>Eukaryota</taxon>
        <taxon>Metazoa</taxon>
        <taxon>Chordata</taxon>
        <taxon>Craniata</taxon>
        <taxon>Vertebrata</taxon>
        <taxon>Euteleostomi</taxon>
        <taxon>Archelosauria</taxon>
        <taxon>Archosauria</taxon>
        <taxon>Dinosauria</taxon>
        <taxon>Saurischia</taxon>
        <taxon>Theropoda</taxon>
        <taxon>Coelurosauria</taxon>
        <taxon>Aves</taxon>
        <taxon>Neognathae</taxon>
        <taxon>Neoaves</taxon>
        <taxon>Telluraves</taxon>
        <taxon>Australaves</taxon>
        <taxon>Passeriformes</taxon>
        <taxon>Rhipiduridae</taxon>
        <taxon>Rhipidura</taxon>
    </lineage>
</organism>
<feature type="signal peptide" evidence="20">
    <location>
        <begin position="1"/>
        <end position="19"/>
    </location>
</feature>
<dbReference type="SUPFAM" id="SSF81324">
    <property type="entry name" value="Voltage-gated potassium channels"/>
    <property type="match status" value="4"/>
</dbReference>
<dbReference type="FunFam" id="1.10.287.70:FF:000018">
    <property type="entry name" value="Voltage-dependent T-type calcium channel subunit alpha"/>
    <property type="match status" value="1"/>
</dbReference>
<evidence type="ECO:0000313" key="23">
    <source>
        <dbReference type="Proteomes" id="UP000561178"/>
    </source>
</evidence>
<feature type="transmembrane region" description="Helical" evidence="19">
    <location>
        <begin position="673"/>
        <end position="691"/>
    </location>
</feature>
<keyword evidence="5 19" id="KW-0812">Transmembrane</keyword>
<dbReference type="FunFam" id="1.20.120.350:FF:000007">
    <property type="entry name" value="Voltage-dependent T-type calcium channel subunit alpha"/>
    <property type="match status" value="1"/>
</dbReference>
<dbReference type="GO" id="GO:0005248">
    <property type="term" value="F:voltage-gated sodium channel activity"/>
    <property type="evidence" value="ECO:0007669"/>
    <property type="project" value="TreeGrafter"/>
</dbReference>
<comment type="subcellular location">
    <subcellularLocation>
        <location evidence="1 16">Membrane</location>
        <topology evidence="1 16">Multi-pass membrane protein</topology>
    </subcellularLocation>
</comment>
<dbReference type="FunFam" id="1.20.120.350:FF:000008">
    <property type="entry name" value="Voltage-dependent T-type calcium channel subunit alpha"/>
    <property type="match status" value="1"/>
</dbReference>
<evidence type="ECO:0000313" key="22">
    <source>
        <dbReference type="EMBL" id="NXI75986.1"/>
    </source>
</evidence>
<gene>
    <name evidence="22" type="primary">Cacna1i_0</name>
    <name evidence="22" type="ORF">RHIDAH_R11900</name>
</gene>
<keyword evidence="4 16" id="KW-0107">Calcium channel</keyword>
<feature type="compositionally biased region" description="Acidic residues" evidence="18">
    <location>
        <begin position="578"/>
        <end position="593"/>
    </location>
</feature>
<keyword evidence="15" id="KW-0479">Metal-binding</keyword>
<dbReference type="GO" id="GO:0045956">
    <property type="term" value="P:positive regulation of calcium ion-dependent exocytosis"/>
    <property type="evidence" value="ECO:0007669"/>
    <property type="project" value="TreeGrafter"/>
</dbReference>
<dbReference type="Proteomes" id="UP000561178">
    <property type="component" value="Unassembled WGS sequence"/>
</dbReference>
<feature type="transmembrane region" description="Helical" evidence="19">
    <location>
        <begin position="756"/>
        <end position="778"/>
    </location>
</feature>
<feature type="transmembrane region" description="Helical" evidence="19">
    <location>
        <begin position="1221"/>
        <end position="1249"/>
    </location>
</feature>
<feature type="transmembrane region" description="Helical" evidence="19">
    <location>
        <begin position="834"/>
        <end position="856"/>
    </location>
</feature>
<keyword evidence="20" id="KW-0732">Signal</keyword>
<name>A0A7K9VTW7_9PASS</name>
<feature type="region of interest" description="Disordered" evidence="18">
    <location>
        <begin position="962"/>
        <end position="983"/>
    </location>
</feature>
<evidence type="ECO:0000256" key="9">
    <source>
        <dbReference type="ARBA" id="ARBA00022989"/>
    </source>
</evidence>
<dbReference type="InterPro" id="IPR043203">
    <property type="entry name" value="VGCC_Ca_Na"/>
</dbReference>
<dbReference type="Pfam" id="PF00520">
    <property type="entry name" value="Ion_trans"/>
    <property type="match status" value="4"/>
</dbReference>
<feature type="domain" description="Ion transport" evidence="21">
    <location>
        <begin position="2"/>
        <end position="330"/>
    </location>
</feature>
<dbReference type="InterPro" id="IPR027359">
    <property type="entry name" value="Volt_channel_dom_sf"/>
</dbReference>
<dbReference type="InterPro" id="IPR002077">
    <property type="entry name" value="VDCCAlpha1"/>
</dbReference>
<dbReference type="PANTHER" id="PTHR10037:SF209">
    <property type="entry name" value="VOLTAGE-DEPENDENT T-TYPE CALCIUM CHANNEL SUBUNIT ALPHA"/>
    <property type="match status" value="1"/>
</dbReference>
<evidence type="ECO:0000256" key="3">
    <source>
        <dbReference type="ARBA" id="ARBA00022568"/>
    </source>
</evidence>
<dbReference type="Gene3D" id="1.20.120.350">
    <property type="entry name" value="Voltage-gated potassium channels. Chain C"/>
    <property type="match status" value="4"/>
</dbReference>
<evidence type="ECO:0000256" key="12">
    <source>
        <dbReference type="ARBA" id="ARBA00023180"/>
    </source>
</evidence>
<feature type="transmembrane region" description="Helical" evidence="19">
    <location>
        <begin position="43"/>
        <end position="62"/>
    </location>
</feature>
<evidence type="ECO:0000256" key="14">
    <source>
        <dbReference type="ARBA" id="ARBA00036634"/>
    </source>
</evidence>
<feature type="transmembrane region" description="Helical" evidence="19">
    <location>
        <begin position="1284"/>
        <end position="1303"/>
    </location>
</feature>
<feature type="domain" description="Ion transport" evidence="21">
    <location>
        <begin position="1462"/>
        <end position="1715"/>
    </location>
</feature>
<evidence type="ECO:0000256" key="8">
    <source>
        <dbReference type="ARBA" id="ARBA00022882"/>
    </source>
</evidence>
<comment type="catalytic activity">
    <reaction evidence="14">
        <text>Ca(2+)(in) = Ca(2+)(out)</text>
        <dbReference type="Rhea" id="RHEA:29671"/>
        <dbReference type="ChEBI" id="CHEBI:29108"/>
    </reaction>
</comment>
<evidence type="ECO:0000256" key="19">
    <source>
        <dbReference type="SAM" id="Phobius"/>
    </source>
</evidence>
<evidence type="ECO:0000256" key="11">
    <source>
        <dbReference type="ARBA" id="ARBA00023136"/>
    </source>
</evidence>
<evidence type="ECO:0000256" key="2">
    <source>
        <dbReference type="ARBA" id="ARBA00022448"/>
    </source>
</evidence>
<dbReference type="InterPro" id="IPR005445">
    <property type="entry name" value="VDCC_T_a1"/>
</dbReference>
<evidence type="ECO:0000259" key="21">
    <source>
        <dbReference type="Pfam" id="PF00520"/>
    </source>
</evidence>
<evidence type="ECO:0000256" key="17">
    <source>
        <dbReference type="SAM" id="Coils"/>
    </source>
</evidence>
<dbReference type="GO" id="GO:0001518">
    <property type="term" value="C:voltage-gated sodium channel complex"/>
    <property type="evidence" value="ECO:0007669"/>
    <property type="project" value="TreeGrafter"/>
</dbReference>
<dbReference type="EMBL" id="VXAC01000503">
    <property type="protein sequence ID" value="NXI75986.1"/>
    <property type="molecule type" value="Genomic_DNA"/>
</dbReference>
<feature type="binding site" evidence="15">
    <location>
        <position position="815"/>
    </location>
    <ligand>
        <name>Ca(2+)</name>
        <dbReference type="ChEBI" id="CHEBI:29108"/>
    </ligand>
</feature>
<keyword evidence="8 16" id="KW-0851">Voltage-gated channel</keyword>
<dbReference type="FunFam" id="1.20.120.350:FF:000012">
    <property type="entry name" value="Voltage-dependent T-type calcium channel subunit alpha"/>
    <property type="match status" value="1"/>
</dbReference>
<comment type="caution">
    <text evidence="22">The sequence shown here is derived from an EMBL/GenBank/DDBJ whole genome shotgun (WGS) entry which is preliminary data.</text>
</comment>
<evidence type="ECO:0000256" key="10">
    <source>
        <dbReference type="ARBA" id="ARBA00023065"/>
    </source>
</evidence>
<feature type="coiled-coil region" evidence="17">
    <location>
        <begin position="1415"/>
        <end position="1442"/>
    </location>
</feature>
<feature type="region of interest" description="Disordered" evidence="18">
    <location>
        <begin position="549"/>
        <end position="605"/>
    </location>
</feature>
<evidence type="ECO:0000256" key="7">
    <source>
        <dbReference type="ARBA" id="ARBA00022837"/>
    </source>
</evidence>
<feature type="transmembrane region" description="Helical" evidence="19">
    <location>
        <begin position="1184"/>
        <end position="1206"/>
    </location>
</feature>
<dbReference type="FunFam" id="1.20.120.350:FF:000009">
    <property type="entry name" value="Voltage-dependent T-type calcium channel subunit alpha"/>
    <property type="match status" value="1"/>
</dbReference>
<dbReference type="GO" id="GO:0086010">
    <property type="term" value="P:membrane depolarization during action potential"/>
    <property type="evidence" value="ECO:0007669"/>
    <property type="project" value="TreeGrafter"/>
</dbReference>
<feature type="transmembrane region" description="Helical" evidence="19">
    <location>
        <begin position="267"/>
        <end position="288"/>
    </location>
</feature>
<keyword evidence="7 15" id="KW-0106">Calcium</keyword>
<dbReference type="FunFam" id="1.10.287.70:FF:000053">
    <property type="entry name" value="Voltage-dependent T-type calcium channel subunit alpha"/>
    <property type="match status" value="1"/>
</dbReference>
<feature type="transmembrane region" description="Helical" evidence="19">
    <location>
        <begin position="130"/>
        <end position="154"/>
    </location>
</feature>
<evidence type="ECO:0000256" key="16">
    <source>
        <dbReference type="RuleBase" id="RU003808"/>
    </source>
</evidence>
<keyword evidence="2" id="KW-0813">Transport</keyword>
<keyword evidence="11 19" id="KW-0472">Membrane</keyword>
<evidence type="ECO:0000256" key="18">
    <source>
        <dbReference type="SAM" id="MobiDB-lite"/>
    </source>
</evidence>
<keyword evidence="23" id="KW-1185">Reference proteome</keyword>
<feature type="transmembrane region" description="Helical" evidence="19">
    <location>
        <begin position="1383"/>
        <end position="1406"/>
    </location>
</feature>
<keyword evidence="9 19" id="KW-1133">Transmembrane helix</keyword>
<proteinExistence type="inferred from homology"/>
<accession>A0A7K9VTW7</accession>
<feature type="transmembrane region" description="Helical" evidence="19">
    <location>
        <begin position="635"/>
        <end position="653"/>
    </location>
</feature>
<feature type="non-terminal residue" evidence="22">
    <location>
        <position position="1732"/>
    </location>
</feature>
<keyword evidence="6" id="KW-0677">Repeat</keyword>